<reference evidence="3" key="1">
    <citation type="submission" date="2020-04" db="EMBL/GenBank/DDBJ databases">
        <authorList>
            <person name="Alioto T."/>
            <person name="Alioto T."/>
            <person name="Gomez Garrido J."/>
        </authorList>
    </citation>
    <scope>NUCLEOTIDE SEQUENCE</scope>
    <source>
        <strain evidence="3">A484AB</strain>
    </source>
</reference>
<feature type="region of interest" description="Disordered" evidence="1">
    <location>
        <begin position="62"/>
        <end position="109"/>
    </location>
</feature>
<sequence>QKILRGNNESNNEMNMAHTRQDESRLFHISDHDLVATFTTKWIPADLSRDPGNEHFTTKKLKRKTNSFRRLASHRGKNPPPRKPHKRNKRRRNTPSHNRRSRKTKTSGKKMLTCKNLQCQPMTIKDSKPFISRSKHDYYMRGGQLFLLIFNLPLTHIVKFIWLLLQEHKFCYFVTPVKVLSTPSKSHLLCPAIPVMGCNVRVCNPTQGPLVIGIYNMIRSVKNSEDRAATATFFLQWNNDFCTMNKGCAKYNRSYPTRRRKGRRRRRKRRRRRR</sequence>
<evidence type="ECO:0000313" key="3">
    <source>
        <dbReference type="EMBL" id="CAB4025416.1"/>
    </source>
</evidence>
<keyword evidence="2" id="KW-1133">Transmembrane helix</keyword>
<keyword evidence="2" id="KW-0812">Transmembrane</keyword>
<accession>A0A7D9L8L8</accession>
<organism evidence="3 4">
    <name type="scientific">Paramuricea clavata</name>
    <name type="common">Red gorgonian</name>
    <name type="synonym">Violescent sea-whip</name>
    <dbReference type="NCBI Taxonomy" id="317549"/>
    <lineage>
        <taxon>Eukaryota</taxon>
        <taxon>Metazoa</taxon>
        <taxon>Cnidaria</taxon>
        <taxon>Anthozoa</taxon>
        <taxon>Octocorallia</taxon>
        <taxon>Malacalcyonacea</taxon>
        <taxon>Plexauridae</taxon>
        <taxon>Paramuricea</taxon>
    </lineage>
</organism>
<name>A0A7D9L8L8_PARCT</name>
<feature type="transmembrane region" description="Helical" evidence="2">
    <location>
        <begin position="145"/>
        <end position="165"/>
    </location>
</feature>
<feature type="non-terminal residue" evidence="3">
    <location>
        <position position="274"/>
    </location>
</feature>
<evidence type="ECO:0000256" key="2">
    <source>
        <dbReference type="SAM" id="Phobius"/>
    </source>
</evidence>
<comment type="caution">
    <text evidence="3">The sequence shown here is derived from an EMBL/GenBank/DDBJ whole genome shotgun (WGS) entry which is preliminary data.</text>
</comment>
<dbReference type="AlphaFoldDB" id="A0A7D9L8L8"/>
<evidence type="ECO:0000256" key="1">
    <source>
        <dbReference type="SAM" id="MobiDB-lite"/>
    </source>
</evidence>
<keyword evidence="4" id="KW-1185">Reference proteome</keyword>
<protein>
    <submittedName>
        <fullName evidence="3">Uncharacterized protein</fullName>
    </submittedName>
</protein>
<feature type="compositionally biased region" description="Basic residues" evidence="1">
    <location>
        <begin position="256"/>
        <end position="274"/>
    </location>
</feature>
<keyword evidence="2" id="KW-0472">Membrane</keyword>
<dbReference type="Proteomes" id="UP001152795">
    <property type="component" value="Unassembled WGS sequence"/>
</dbReference>
<proteinExistence type="predicted"/>
<feature type="compositionally biased region" description="Basic residues" evidence="1">
    <location>
        <begin position="62"/>
        <end position="108"/>
    </location>
</feature>
<gene>
    <name evidence="3" type="ORF">PACLA_8A024635</name>
</gene>
<feature type="non-terminal residue" evidence="3">
    <location>
        <position position="1"/>
    </location>
</feature>
<dbReference type="EMBL" id="CACRXK020013592">
    <property type="protein sequence ID" value="CAB4025416.1"/>
    <property type="molecule type" value="Genomic_DNA"/>
</dbReference>
<evidence type="ECO:0000313" key="4">
    <source>
        <dbReference type="Proteomes" id="UP001152795"/>
    </source>
</evidence>
<feature type="region of interest" description="Disordered" evidence="1">
    <location>
        <begin position="253"/>
        <end position="274"/>
    </location>
</feature>